<gene>
    <name evidence="4" type="ORF">TrCOL_g10624</name>
</gene>
<sequence>MGAAASSNGGSSKIPTSSVMTLCSSALGNGGAGAQATKLPETNTVVVLGGGASCSVSYAGTSLINDLNYFSMKLSTAGGGPLPTIEGHTLTGLSGRKAVVLGGLMAGRRSSGFQGGFSNLQPEVITAPSQQPVKNSMSSLWVLNIGARRASGTSVTGLGVRRNSKTDSTGTSTWHRQQLLGQPPTRRAYHSAHRVLVGGKERIVVYGGEIGKTLSRPSSRGSNLSDEMSPSLAKWKEHNERLNEKLASLAMKTPTFRHGDGESDCETGVRANSRRNSLGSIGSVGSQGGLLEGGGGGALYPNSRRNSLGSNASFGSMNEDHRGPFSFTEEDINESMAKTPTIAALKDTGRMANLSPMSLSLGTPSAGKKNDFNEQDDDDGFIHVLDCNSWIWKAGTCATETVHAEKRYIHDDEDAEVCEVVDSTRSFYPPARARHTATPVTDDGEYTIIFGGYKTKTTYFHNDVFGDNTYTSSIGQPLNDAWTLQTIENKSRDSVRFLWKRLKNLGAPPSARWGHLAVSIGSGAMVVFGGCGEAVDLDRPRNPVNQIKSAKDDCFVFHLGGIVTDNATQLSKSVEVGDGLWVRVPGNCGLGKRVCPAATVTGGAIIVFGGCKGKNDDDGKKKMTGHSRLQLNDARFVDVNRMLDLDLTT</sequence>
<name>A0A9W7LD04_9STRA</name>
<evidence type="ECO:0000313" key="4">
    <source>
        <dbReference type="EMBL" id="GMI45162.1"/>
    </source>
</evidence>
<dbReference type="InterPro" id="IPR015915">
    <property type="entry name" value="Kelch-typ_b-propeller"/>
</dbReference>
<dbReference type="AlphaFoldDB" id="A0A9W7LD04"/>
<evidence type="ECO:0000256" key="3">
    <source>
        <dbReference type="SAM" id="MobiDB-lite"/>
    </source>
</evidence>
<dbReference type="SUPFAM" id="SSF117281">
    <property type="entry name" value="Kelch motif"/>
    <property type="match status" value="2"/>
</dbReference>
<dbReference type="PANTHER" id="PTHR46093">
    <property type="entry name" value="ACYL-COA-BINDING DOMAIN-CONTAINING PROTEIN 5"/>
    <property type="match status" value="1"/>
</dbReference>
<accession>A0A9W7LD04</accession>
<keyword evidence="2" id="KW-0677">Repeat</keyword>
<evidence type="ECO:0000313" key="5">
    <source>
        <dbReference type="Proteomes" id="UP001165065"/>
    </source>
</evidence>
<feature type="region of interest" description="Disordered" evidence="3">
    <location>
        <begin position="154"/>
        <end position="185"/>
    </location>
</feature>
<feature type="compositionally biased region" description="Polar residues" evidence="3">
    <location>
        <begin position="166"/>
        <end position="180"/>
    </location>
</feature>
<keyword evidence="5" id="KW-1185">Reference proteome</keyword>
<protein>
    <submittedName>
        <fullName evidence="4">Uncharacterized protein</fullName>
    </submittedName>
</protein>
<proteinExistence type="predicted"/>
<comment type="caution">
    <text evidence="4">The sequence shown here is derived from an EMBL/GenBank/DDBJ whole genome shotgun (WGS) entry which is preliminary data.</text>
</comment>
<organism evidence="4 5">
    <name type="scientific">Triparma columacea</name>
    <dbReference type="NCBI Taxonomy" id="722753"/>
    <lineage>
        <taxon>Eukaryota</taxon>
        <taxon>Sar</taxon>
        <taxon>Stramenopiles</taxon>
        <taxon>Ochrophyta</taxon>
        <taxon>Bolidophyceae</taxon>
        <taxon>Parmales</taxon>
        <taxon>Triparmaceae</taxon>
        <taxon>Triparma</taxon>
    </lineage>
</organism>
<dbReference type="PANTHER" id="PTHR46093:SF18">
    <property type="entry name" value="FIBRONECTIN TYPE-III DOMAIN-CONTAINING PROTEIN"/>
    <property type="match status" value="1"/>
</dbReference>
<dbReference type="OrthoDB" id="192356at2759"/>
<reference evidence="5" key="1">
    <citation type="journal article" date="2023" name="Commun. Biol.">
        <title>Genome analysis of Parmales, the sister group of diatoms, reveals the evolutionary specialization of diatoms from phago-mixotrophs to photoautotrophs.</title>
        <authorList>
            <person name="Ban H."/>
            <person name="Sato S."/>
            <person name="Yoshikawa S."/>
            <person name="Yamada K."/>
            <person name="Nakamura Y."/>
            <person name="Ichinomiya M."/>
            <person name="Sato N."/>
            <person name="Blanc-Mathieu R."/>
            <person name="Endo H."/>
            <person name="Kuwata A."/>
            <person name="Ogata H."/>
        </authorList>
    </citation>
    <scope>NUCLEOTIDE SEQUENCE [LARGE SCALE GENOMIC DNA]</scope>
</reference>
<evidence type="ECO:0000256" key="2">
    <source>
        <dbReference type="ARBA" id="ARBA00022737"/>
    </source>
</evidence>
<evidence type="ECO:0000256" key="1">
    <source>
        <dbReference type="ARBA" id="ARBA00022441"/>
    </source>
</evidence>
<dbReference type="Gene3D" id="2.120.10.80">
    <property type="entry name" value="Kelch-type beta propeller"/>
    <property type="match status" value="2"/>
</dbReference>
<dbReference type="Proteomes" id="UP001165065">
    <property type="component" value="Unassembled WGS sequence"/>
</dbReference>
<keyword evidence="1" id="KW-0880">Kelch repeat</keyword>
<dbReference type="EMBL" id="BRYA01000238">
    <property type="protein sequence ID" value="GMI45162.1"/>
    <property type="molecule type" value="Genomic_DNA"/>
</dbReference>